<accession>A0A915CSA7</accession>
<feature type="compositionally biased region" description="Basic residues" evidence="2">
    <location>
        <begin position="627"/>
        <end position="642"/>
    </location>
</feature>
<evidence type="ECO:0000256" key="2">
    <source>
        <dbReference type="SAM" id="MobiDB-lite"/>
    </source>
</evidence>
<protein>
    <submittedName>
        <fullName evidence="4">Uncharacterized protein</fullName>
    </submittedName>
</protein>
<dbReference type="Pfam" id="PF03564">
    <property type="entry name" value="DUF1759"/>
    <property type="match status" value="1"/>
</dbReference>
<name>A0A915CSA7_9BILA</name>
<sequence length="714" mass="81706">MSSPEFKLQEKNKRKISAMANLFTEETLHEQLPHLLVPSIAVMTAPLRAKIRIAVKNLEALLQEDNTFRWEEDASKTATHNLNLLEAVSARASVRLKQVELQINKAYQAIENYTGEIMNLTAAKKAQESATFEKFMTDFRVESTMEEASKISSQLQDKIVNWKFTARKKAYQPEAAAKPSISYSSAVRLPLLQLINFSGVRAEWQDRKVLYLRSLLKKEAKDYIAGLSTEAANYSLAVELLNSKYDNKEERTRELHLQLLERRPCKCLNDCQKLVIFLAKAARQLKILEQEVEIPAVWLVLEQNLTHNGLPRKFLRAILEKRASDPEWNTSKFLEEFELLVKKEERLQSICNSSGAKTVYEASSDEECSDNDSESEYSESEQSEDELEGAELSCDSDIEELEKSALTVDTAESEDSSDEEDKVCSSSAPISEIKSSQREYHDEEIGDSTSMWAHCKNSAGDLKESEYSPDEEEYLDSSSESENESSSKECSEAEENQENSTTTWAYRAITTDEGQNPQQTLKTEEQQNRYGYCTNLFASPAKLDAEEDLSDNKCTQKEEIKSYRKTTFRVTTVEEKPTKRQRHQKEKHPEDRMSGAEKSRNKDETIYTSAALVFQEEKAQKSTTTAKRCRKVQRQSRVRRAASFRCSQKKVQNIDSLTKPRQKAVAKPRPRSRTICCNHRWTKKVRKKKKAKAKSCPKVKLKNGKRCNRTRKQA</sequence>
<feature type="region of interest" description="Disordered" evidence="2">
    <location>
        <begin position="405"/>
        <end position="526"/>
    </location>
</feature>
<evidence type="ECO:0000313" key="3">
    <source>
        <dbReference type="Proteomes" id="UP000887574"/>
    </source>
</evidence>
<feature type="coiled-coil region" evidence="1">
    <location>
        <begin position="96"/>
        <end position="130"/>
    </location>
</feature>
<dbReference type="WBParaSite" id="jg12088">
    <property type="protein sequence ID" value="jg12088"/>
    <property type="gene ID" value="jg12088"/>
</dbReference>
<feature type="compositionally biased region" description="Acidic residues" evidence="2">
    <location>
        <begin position="467"/>
        <end position="483"/>
    </location>
</feature>
<feature type="compositionally biased region" description="Basic and acidic residues" evidence="2">
    <location>
        <begin position="587"/>
        <end position="604"/>
    </location>
</feature>
<organism evidence="3 4">
    <name type="scientific">Ditylenchus dipsaci</name>
    <dbReference type="NCBI Taxonomy" id="166011"/>
    <lineage>
        <taxon>Eukaryota</taxon>
        <taxon>Metazoa</taxon>
        <taxon>Ecdysozoa</taxon>
        <taxon>Nematoda</taxon>
        <taxon>Chromadorea</taxon>
        <taxon>Rhabditida</taxon>
        <taxon>Tylenchina</taxon>
        <taxon>Tylenchomorpha</taxon>
        <taxon>Sphaerularioidea</taxon>
        <taxon>Anguinidae</taxon>
        <taxon>Anguininae</taxon>
        <taxon>Ditylenchus</taxon>
    </lineage>
</organism>
<dbReference type="Proteomes" id="UP000887574">
    <property type="component" value="Unplaced"/>
</dbReference>
<feature type="compositionally biased region" description="Polar residues" evidence="2">
    <location>
        <begin position="512"/>
        <end position="521"/>
    </location>
</feature>
<feature type="region of interest" description="Disordered" evidence="2">
    <location>
        <begin position="617"/>
        <end position="644"/>
    </location>
</feature>
<feature type="compositionally biased region" description="Low complexity" evidence="2">
    <location>
        <begin position="424"/>
        <end position="434"/>
    </location>
</feature>
<reference evidence="4" key="1">
    <citation type="submission" date="2022-11" db="UniProtKB">
        <authorList>
            <consortium name="WormBaseParasite"/>
        </authorList>
    </citation>
    <scope>IDENTIFICATION</scope>
</reference>
<proteinExistence type="predicted"/>
<evidence type="ECO:0000256" key="1">
    <source>
        <dbReference type="SAM" id="Coils"/>
    </source>
</evidence>
<evidence type="ECO:0000313" key="4">
    <source>
        <dbReference type="WBParaSite" id="jg12088"/>
    </source>
</evidence>
<feature type="compositionally biased region" description="Acidic residues" evidence="2">
    <location>
        <begin position="363"/>
        <end position="391"/>
    </location>
</feature>
<keyword evidence="3" id="KW-1185">Reference proteome</keyword>
<dbReference type="AlphaFoldDB" id="A0A915CSA7"/>
<dbReference type="InterPro" id="IPR005312">
    <property type="entry name" value="DUF1759"/>
</dbReference>
<feature type="compositionally biased region" description="Acidic residues" evidence="2">
    <location>
        <begin position="411"/>
        <end position="421"/>
    </location>
</feature>
<feature type="region of interest" description="Disordered" evidence="2">
    <location>
        <begin position="682"/>
        <end position="714"/>
    </location>
</feature>
<keyword evidence="1" id="KW-0175">Coiled coil</keyword>
<feature type="region of interest" description="Disordered" evidence="2">
    <location>
        <begin position="361"/>
        <end position="391"/>
    </location>
</feature>
<feature type="region of interest" description="Disordered" evidence="2">
    <location>
        <begin position="569"/>
        <end position="604"/>
    </location>
</feature>